<dbReference type="CDD" id="cd15482">
    <property type="entry name" value="Sialidase_non-viral"/>
    <property type="match status" value="1"/>
</dbReference>
<protein>
    <submittedName>
        <fullName evidence="2">Exo-alpha-sialidase</fullName>
    </submittedName>
</protein>
<comment type="caution">
    <text evidence="2">The sequence shown here is derived from an EMBL/GenBank/DDBJ whole genome shotgun (WGS) entry which is preliminary data.</text>
</comment>
<gene>
    <name evidence="2" type="ORF">ENQ20_16545</name>
</gene>
<dbReference type="InterPro" id="IPR036278">
    <property type="entry name" value="Sialidase_sf"/>
</dbReference>
<sequence length="526" mass="58137">MQLKLRPVQTIQCSVHRRLHWLGYWAICLSFALLCKAESVQAQNAGWSVPTTLGPYWFPDVAVDASGRVHAVWSYGGDGYDTVMYAANENGVWSRAIDIAAMPQIAGGSEASRPTLLITPDNIVHLTYRDTTVYYTQAPAGGAGIPAYWRKPQPIEEGYFSRLAYDSKGVLHMVYTHNIPTELCRICYHLFYIRSLDDGFTWSDPIDISVQLIGSAKPDLLIDQNDYLHVVWESGYGGSYGQLSDPTTVLYAVSRDGGDSWSAPYALDPVRGRSADSMARNVTIAEDANGHLLVVWWGIPEDVIYYQLSRDDGQSWTLPAPIPGAYGIWSVYQSRLDNYASAVDGAGRVHLVTVGRRQSEQTWAELLHRVWDGAGWSDASVIASYERDVPEWPRIAVGLGNQLHVVWFVRDAENLFNSDAGNYQVWHSMRTVNGPALAPLPIPTLPLPTPETRPSFSDVLIAPTPTSPIRPVSVQNPAPPTSTAVSSNIRSELDEMGVLLLSVAPVLLIVGFVVLLYRLHRSIRSD</sequence>
<keyword evidence="1" id="KW-0812">Transmembrane</keyword>
<reference evidence="2" key="1">
    <citation type="journal article" date="2020" name="mSystems">
        <title>Genome- and Community-Level Interaction Insights into Carbon Utilization and Element Cycling Functions of Hydrothermarchaeota in Hydrothermal Sediment.</title>
        <authorList>
            <person name="Zhou Z."/>
            <person name="Liu Y."/>
            <person name="Xu W."/>
            <person name="Pan J."/>
            <person name="Luo Z.H."/>
            <person name="Li M."/>
        </authorList>
    </citation>
    <scope>NUCLEOTIDE SEQUENCE [LARGE SCALE GENOMIC DNA]</scope>
    <source>
        <strain evidence="2">SpSt-289</strain>
    </source>
</reference>
<dbReference type="Gene3D" id="2.120.10.10">
    <property type="match status" value="1"/>
</dbReference>
<feature type="transmembrane region" description="Helical" evidence="1">
    <location>
        <begin position="496"/>
        <end position="517"/>
    </location>
</feature>
<keyword evidence="1" id="KW-1133">Transmembrane helix</keyword>
<organism evidence="2">
    <name type="scientific">Caldilinea aerophila</name>
    <dbReference type="NCBI Taxonomy" id="133453"/>
    <lineage>
        <taxon>Bacteria</taxon>
        <taxon>Bacillati</taxon>
        <taxon>Chloroflexota</taxon>
        <taxon>Caldilineae</taxon>
        <taxon>Caldilineales</taxon>
        <taxon>Caldilineaceae</taxon>
        <taxon>Caldilinea</taxon>
    </lineage>
</organism>
<dbReference type="EMBL" id="DSMG01000171">
    <property type="protein sequence ID" value="HDX33075.1"/>
    <property type="molecule type" value="Genomic_DNA"/>
</dbReference>
<evidence type="ECO:0000313" key="2">
    <source>
        <dbReference type="EMBL" id="HDX33075.1"/>
    </source>
</evidence>
<proteinExistence type="predicted"/>
<accession>A0A7C1FV40</accession>
<name>A0A7C1FV40_9CHLR</name>
<evidence type="ECO:0000256" key="1">
    <source>
        <dbReference type="SAM" id="Phobius"/>
    </source>
</evidence>
<dbReference type="SUPFAM" id="SSF50939">
    <property type="entry name" value="Sialidases"/>
    <property type="match status" value="1"/>
</dbReference>
<dbReference type="AlphaFoldDB" id="A0A7C1FV40"/>
<keyword evidence="1" id="KW-0472">Membrane</keyword>